<dbReference type="RefSeq" id="WP_005030273.1">
    <property type="nucleotide sequence ID" value="NZ_KB849755.1"/>
</dbReference>
<dbReference type="GeneID" id="69461733"/>
<dbReference type="PATRIC" id="fig|1217650.3.peg.1164"/>
<evidence type="ECO:0000313" key="1">
    <source>
        <dbReference type="EMBL" id="ENV98130.1"/>
    </source>
</evidence>
<organism evidence="1 2">
    <name type="scientific">Acinetobacter bereziniae LMG 1003 = CIP 70.12</name>
    <dbReference type="NCBI Taxonomy" id="981324"/>
    <lineage>
        <taxon>Bacteria</taxon>
        <taxon>Pseudomonadati</taxon>
        <taxon>Pseudomonadota</taxon>
        <taxon>Gammaproteobacteria</taxon>
        <taxon>Moraxellales</taxon>
        <taxon>Moraxellaceae</taxon>
        <taxon>Acinetobacter</taxon>
    </lineage>
</organism>
<comment type="caution">
    <text evidence="1">The sequence shown here is derived from an EMBL/GenBank/DDBJ whole genome shotgun (WGS) entry which is preliminary data.</text>
</comment>
<sequence>MNDCYYFCVFRKGHEVYPFGLNQTPYFTYEEAEQEYRVNQLIHRGEEFYIGFGGFDIDFIMDGECSSEAEQKWIDQHKLRIQALKSTVAA</sequence>
<name>N9EZP5_ACIBZ</name>
<dbReference type="HOGENOM" id="CLU_2434114_0_0_6"/>
<keyword evidence="2" id="KW-1185">Reference proteome</keyword>
<dbReference type="AlphaFoldDB" id="N9EZP5"/>
<protein>
    <submittedName>
        <fullName evidence="1">Uncharacterized protein</fullName>
    </submittedName>
</protein>
<dbReference type="Proteomes" id="UP000013251">
    <property type="component" value="Unassembled WGS sequence"/>
</dbReference>
<reference evidence="1 2" key="1">
    <citation type="submission" date="2013-02" db="EMBL/GenBank/DDBJ databases">
        <title>The Genome Sequence of Acinetobacter bereziniae CIP 70.12.</title>
        <authorList>
            <consortium name="The Broad Institute Genome Sequencing Platform"/>
            <consortium name="The Broad Institute Genome Sequencing Center for Infectious Disease"/>
            <person name="Cerqueira G."/>
            <person name="Feldgarden M."/>
            <person name="Courvalin P."/>
            <person name="Perichon B."/>
            <person name="Grillot-Courvalin C."/>
            <person name="Clermont D."/>
            <person name="Rocha E."/>
            <person name="Yoon E.-J."/>
            <person name="Nemec A."/>
            <person name="Walker B."/>
            <person name="Young S.K."/>
            <person name="Zeng Q."/>
            <person name="Gargeya S."/>
            <person name="Fitzgerald M."/>
            <person name="Haas B."/>
            <person name="Abouelleil A."/>
            <person name="Alvarado L."/>
            <person name="Arachchi H.M."/>
            <person name="Berlin A.M."/>
            <person name="Chapman S.B."/>
            <person name="Dewar J."/>
            <person name="Goldberg J."/>
            <person name="Griggs A."/>
            <person name="Gujja S."/>
            <person name="Hansen M."/>
            <person name="Howarth C."/>
            <person name="Imamovic A."/>
            <person name="Larimer J."/>
            <person name="McCowan C."/>
            <person name="Murphy C."/>
            <person name="Neiman D."/>
            <person name="Pearson M."/>
            <person name="Priest M."/>
            <person name="Roberts A."/>
            <person name="Saif S."/>
            <person name="Shea T."/>
            <person name="Sisk P."/>
            <person name="Sykes S."/>
            <person name="Wortman J."/>
            <person name="Nusbaum C."/>
            <person name="Birren B."/>
        </authorList>
    </citation>
    <scope>NUCLEOTIDE SEQUENCE [LARGE SCALE GENOMIC DNA]</scope>
    <source>
        <strain evidence="1 2">CIP 70.12</strain>
    </source>
</reference>
<accession>N9EZP5</accession>
<proteinExistence type="predicted"/>
<dbReference type="EMBL" id="APQG01000017">
    <property type="protein sequence ID" value="ENV98130.1"/>
    <property type="molecule type" value="Genomic_DNA"/>
</dbReference>
<gene>
    <name evidence="1" type="ORF">F938_01189</name>
</gene>
<evidence type="ECO:0000313" key="2">
    <source>
        <dbReference type="Proteomes" id="UP000013251"/>
    </source>
</evidence>